<feature type="compositionally biased region" description="Acidic residues" evidence="1">
    <location>
        <begin position="1537"/>
        <end position="1553"/>
    </location>
</feature>
<dbReference type="InterPro" id="IPR001584">
    <property type="entry name" value="Integrase_cat-core"/>
</dbReference>
<dbReference type="SUPFAM" id="SSF53098">
    <property type="entry name" value="Ribonuclease H-like"/>
    <property type="match status" value="1"/>
</dbReference>
<proteinExistence type="predicted"/>
<feature type="compositionally biased region" description="Basic and acidic residues" evidence="1">
    <location>
        <begin position="820"/>
        <end position="831"/>
    </location>
</feature>
<dbReference type="PANTHER" id="PTHR11439:SF495">
    <property type="entry name" value="REVERSE TRANSCRIPTASE, RNA-DEPENDENT DNA POLYMERASE-RELATED"/>
    <property type="match status" value="1"/>
</dbReference>
<feature type="compositionally biased region" description="Acidic residues" evidence="1">
    <location>
        <begin position="1440"/>
        <end position="1464"/>
    </location>
</feature>
<dbReference type="SUPFAM" id="SSF56672">
    <property type="entry name" value="DNA/RNA polymerases"/>
    <property type="match status" value="1"/>
</dbReference>
<reference evidence="3" key="1">
    <citation type="journal article" date="2019" name="Sci. Rep.">
        <title>Draft genome of Tanacetum cinerariifolium, the natural source of mosquito coil.</title>
        <authorList>
            <person name="Yamashiro T."/>
            <person name="Shiraishi A."/>
            <person name="Satake H."/>
            <person name="Nakayama K."/>
        </authorList>
    </citation>
    <scope>NUCLEOTIDE SEQUENCE</scope>
</reference>
<dbReference type="InterPro" id="IPR013103">
    <property type="entry name" value="RVT_2"/>
</dbReference>
<dbReference type="PROSITE" id="PS50994">
    <property type="entry name" value="INTEGRASE"/>
    <property type="match status" value="1"/>
</dbReference>
<dbReference type="GO" id="GO:0003676">
    <property type="term" value="F:nucleic acid binding"/>
    <property type="evidence" value="ECO:0007669"/>
    <property type="project" value="InterPro"/>
</dbReference>
<feature type="compositionally biased region" description="Low complexity" evidence="1">
    <location>
        <begin position="1417"/>
        <end position="1427"/>
    </location>
</feature>
<feature type="compositionally biased region" description="Polar residues" evidence="1">
    <location>
        <begin position="889"/>
        <end position="902"/>
    </location>
</feature>
<feature type="region of interest" description="Disordered" evidence="1">
    <location>
        <begin position="804"/>
        <end position="831"/>
    </location>
</feature>
<feature type="domain" description="Integrase catalytic" evidence="2">
    <location>
        <begin position="613"/>
        <end position="792"/>
    </location>
</feature>
<comment type="caution">
    <text evidence="3">The sequence shown here is derived from an EMBL/GenBank/DDBJ whole genome shotgun (WGS) entry which is preliminary data.</text>
</comment>
<feature type="compositionally biased region" description="Acidic residues" evidence="1">
    <location>
        <begin position="1564"/>
        <end position="1591"/>
    </location>
</feature>
<gene>
    <name evidence="3" type="ORF">Tci_024807</name>
</gene>
<dbReference type="GO" id="GO:0015074">
    <property type="term" value="P:DNA integration"/>
    <property type="evidence" value="ECO:0007669"/>
    <property type="project" value="InterPro"/>
</dbReference>
<dbReference type="Gene3D" id="3.30.420.10">
    <property type="entry name" value="Ribonuclease H-like superfamily/Ribonuclease H"/>
    <property type="match status" value="1"/>
</dbReference>
<evidence type="ECO:0000313" key="3">
    <source>
        <dbReference type="EMBL" id="GEU52829.1"/>
    </source>
</evidence>
<dbReference type="CDD" id="cd09272">
    <property type="entry name" value="RNase_HI_RT_Ty1"/>
    <property type="match status" value="1"/>
</dbReference>
<dbReference type="InterPro" id="IPR012337">
    <property type="entry name" value="RNaseH-like_sf"/>
</dbReference>
<dbReference type="PANTHER" id="PTHR11439">
    <property type="entry name" value="GAG-POL-RELATED RETROTRANSPOSON"/>
    <property type="match status" value="1"/>
</dbReference>
<feature type="compositionally biased region" description="Polar residues" evidence="1">
    <location>
        <begin position="866"/>
        <end position="882"/>
    </location>
</feature>
<evidence type="ECO:0000256" key="1">
    <source>
        <dbReference type="SAM" id="MobiDB-lite"/>
    </source>
</evidence>
<name>A0A6L2KV32_TANCI</name>
<evidence type="ECO:0000259" key="2">
    <source>
        <dbReference type="PROSITE" id="PS50994"/>
    </source>
</evidence>
<feature type="compositionally biased region" description="Basic and acidic residues" evidence="1">
    <location>
        <begin position="274"/>
        <end position="288"/>
    </location>
</feature>
<dbReference type="InterPro" id="IPR036397">
    <property type="entry name" value="RNaseH_sf"/>
</dbReference>
<dbReference type="InterPro" id="IPR043502">
    <property type="entry name" value="DNA/RNA_pol_sf"/>
</dbReference>
<dbReference type="EMBL" id="BKCJ010003076">
    <property type="protein sequence ID" value="GEU52829.1"/>
    <property type="molecule type" value="Genomic_DNA"/>
</dbReference>
<organism evidence="3">
    <name type="scientific">Tanacetum cinerariifolium</name>
    <name type="common">Dalmatian daisy</name>
    <name type="synonym">Chrysanthemum cinerariifolium</name>
    <dbReference type="NCBI Taxonomy" id="118510"/>
    <lineage>
        <taxon>Eukaryota</taxon>
        <taxon>Viridiplantae</taxon>
        <taxon>Streptophyta</taxon>
        <taxon>Embryophyta</taxon>
        <taxon>Tracheophyta</taxon>
        <taxon>Spermatophyta</taxon>
        <taxon>Magnoliopsida</taxon>
        <taxon>eudicotyledons</taxon>
        <taxon>Gunneridae</taxon>
        <taxon>Pentapetalae</taxon>
        <taxon>asterids</taxon>
        <taxon>campanulids</taxon>
        <taxon>Asterales</taxon>
        <taxon>Asteraceae</taxon>
        <taxon>Asteroideae</taxon>
        <taxon>Anthemideae</taxon>
        <taxon>Anthemidinae</taxon>
        <taxon>Tanacetum</taxon>
    </lineage>
</organism>
<accession>A0A6L2KV32</accession>
<dbReference type="Pfam" id="PF07727">
    <property type="entry name" value="RVT_2"/>
    <property type="match status" value="1"/>
</dbReference>
<feature type="compositionally biased region" description="Low complexity" evidence="1">
    <location>
        <begin position="853"/>
        <end position="865"/>
    </location>
</feature>
<feature type="region of interest" description="Disordered" evidence="1">
    <location>
        <begin position="1417"/>
        <end position="1615"/>
    </location>
</feature>
<feature type="region of interest" description="Disordered" evidence="1">
    <location>
        <begin position="260"/>
        <end position="299"/>
    </location>
</feature>
<sequence>MDSLSPQVVSAAKLPILNPNEFDLWKIRIEQYFLMTDYSLWEVILNGDSPVPTRIVKGVLQPVALTTAEQRLARKNELKAHGTLLIVLPDKYQLKFNSHKDAKTLMEAIEKRFGGNTETKKVQKTLLKQQFENFTGSNSEGLNQIHDRLQKLTHTLIWRNKADLEEQSLDDLFNSLKIYETEVKQSSSPGTASENLAFVSSTHTDSTTDSVSAAVSIPAACVKLPASPLPNINVDDLEKMDLRWQMAMLTMRARRFLQKTGRNLGANDPTYMRSPKDPRRPGAAEPQRRTVPVETSPSNALVSQCDGTGSYDWIYQVEEEPANFALMAFSSNSSSNNKIPSCSNACSKAYAQLHTQYDKLTDDFHKSQFDVISYQTGAFMPPKPYLVFNTAPIAVETDHLAFNVQLSPTKPEQDLSHTTRPSAPIIEDWVSDSEEESETKAPQFVSIFAQSSEHVKTLRHSVQPIETTIPATTSIPASPKSNSSGKRRNRKACFVCKSVDHLIKYYNYHTKKMAQPTPRNYAHRGHHKQYAPLTHSKPQKHRVPTTLLTQSKPVSNTDVRPDSAALPNITMTRPRNAHQVVPMVSVVQGKQRTWGNPQQALKDKGVIDSGCSRHKTGNMSYLSDFKELNGGYVAFGVNPNGGKITGNGKIKTYETTPILKTFLTGLENQLSLKVKVIRSVNGTEFKNSDLNQFCGLKGIKREFSVPRTPQQNGIAERKNWTLIEAARTMLADSLYPFHFGLRQLTLLAMSRIGFSRQFDAEKAGEKVDQSYMLFPVWSAGSTNPRNNAEDAAFDGKEHDFNVKKPESKVILSPSSSAQSKEQDDKTKKEAKGKSYVESIIRYRDLNTKFQDCSENSSNEVNAASSTVPTVGRNSLNNTNTFSADGPSNDVVSPTYGQTSDIDASQLPDDPDLPGLEDIIYSDDEDVGAEADFNNLESSIPVSPIPTTRIHKDHPASQIIGDLSSTTQTRSMTRVVKDQGGLSQIFGNDFHTCMFACFLLQEEPKRVHQALKYPSWIEAMQEELLQFKMQKVWVLVDLPYEKRAIGTKWVYRNKKDKRGIVIKNKARLIAQGHTQEEGIDNEEVFALVARIEAIRLFLAYASFMGFMVYQMDVKSAFLYGTIKEEVYVCQPSGFEDHDHPDKVYKVVKALYGLHQAPRAWYETLATYLLENGFQRGTIDQTLFIKKQKGDILLVQIYVKQKKNGIFINQDKYVAEILRKFRLTEGKSASTPIDTEKPLLKDPNGEDVDVHTYRSMIGSLMYLTSSRPDIMFVVCTCARFQVTPKASHLHAVKRIFIYLKGKPHLGLWYPKDSPFDLVAYSDSDYAGASLDRKSTTGGCQFLGCRLISWQCKKQTVVATSSTEAEYVAVASCCAQVLWIQNQLLDYGLVTPPDEEVMAILRRRVKTGPLFRKRIVMANPNPENLNVPNEGIPEEDPHHLLDYDEEEDPKMDIEEEEPEEEPVEESEPLAGHGDQFDAHPNPQPGNMNGWVDDDDEVEEEDDENEDVDIEEDDDAEIILPYEVQGDQTPPPRDESSNSEFEAEEADDELEVEEAGVEPEPGNMNGWVDDDDDDVEEEEDEENEDADIEEDDDAEIILPYEVQDDQTPPPRDESSNSEVLQSICSDNFFNPSPSSFASVLSFNSRELRLDKTSSKVSDSLP</sequence>
<feature type="compositionally biased region" description="Acidic residues" evidence="1">
    <location>
        <begin position="1488"/>
        <end position="1513"/>
    </location>
</feature>
<feature type="region of interest" description="Disordered" evidence="1">
    <location>
        <begin position="851"/>
        <end position="909"/>
    </location>
</feature>
<protein>
    <submittedName>
        <fullName evidence="3">Putative ribonuclease H-like domain-containing protein</fullName>
    </submittedName>
</protein>